<proteinExistence type="predicted"/>
<gene>
    <name evidence="1" type="ORF">AKA01nite_17360</name>
</gene>
<accession>A0A511AVE1</accession>
<reference evidence="1 2" key="1">
    <citation type="submission" date="2019-07" db="EMBL/GenBank/DDBJ databases">
        <title>Whole genome shotgun sequence of Alkalibacterium kapii NBRC 103247.</title>
        <authorList>
            <person name="Hosoyama A."/>
            <person name="Uohara A."/>
            <person name="Ohji S."/>
            <person name="Ichikawa N."/>
        </authorList>
    </citation>
    <scope>NUCLEOTIDE SEQUENCE [LARGE SCALE GENOMIC DNA]</scope>
    <source>
        <strain evidence="1 2">NBRC 103247</strain>
    </source>
</reference>
<name>A0A511AVE1_9LACT</name>
<dbReference type="EMBL" id="BJUY01000032">
    <property type="protein sequence ID" value="GEK92114.1"/>
    <property type="molecule type" value="Genomic_DNA"/>
</dbReference>
<organism evidence="1 2">
    <name type="scientific">Alkalibacterium kapii</name>
    <dbReference type="NCBI Taxonomy" id="426704"/>
    <lineage>
        <taxon>Bacteria</taxon>
        <taxon>Bacillati</taxon>
        <taxon>Bacillota</taxon>
        <taxon>Bacilli</taxon>
        <taxon>Lactobacillales</taxon>
        <taxon>Carnobacteriaceae</taxon>
        <taxon>Alkalibacterium</taxon>
    </lineage>
</organism>
<dbReference type="RefSeq" id="WP_146924916.1">
    <property type="nucleotide sequence ID" value="NZ_BJUY01000032.1"/>
</dbReference>
<evidence type="ECO:0000313" key="1">
    <source>
        <dbReference type="EMBL" id="GEK92114.1"/>
    </source>
</evidence>
<dbReference type="Proteomes" id="UP000321662">
    <property type="component" value="Unassembled WGS sequence"/>
</dbReference>
<dbReference type="AlphaFoldDB" id="A0A511AVE1"/>
<dbReference type="OrthoDB" id="2168636at2"/>
<keyword evidence="2" id="KW-1185">Reference proteome</keyword>
<evidence type="ECO:0000313" key="2">
    <source>
        <dbReference type="Proteomes" id="UP000321662"/>
    </source>
</evidence>
<protein>
    <submittedName>
        <fullName evidence="1">Uncharacterized protein</fullName>
    </submittedName>
</protein>
<sequence>MGNRFIYVIETASESKELLVREHEVIENADGEMDCPLDIILRRYNMTWEDLFQMQVKTVSFIQHGSDKRKVIHSISFEHLFYFQKNKESETRASK</sequence>
<comment type="caution">
    <text evidence="1">The sequence shown here is derived from an EMBL/GenBank/DDBJ whole genome shotgun (WGS) entry which is preliminary data.</text>
</comment>